<organism evidence="4 5">
    <name type="scientific">Aliivibrio sifiae</name>
    <dbReference type="NCBI Taxonomy" id="566293"/>
    <lineage>
        <taxon>Bacteria</taxon>
        <taxon>Pseudomonadati</taxon>
        <taxon>Pseudomonadota</taxon>
        <taxon>Gammaproteobacteria</taxon>
        <taxon>Vibrionales</taxon>
        <taxon>Vibrionaceae</taxon>
        <taxon>Aliivibrio</taxon>
    </lineage>
</organism>
<dbReference type="InterPro" id="IPR016032">
    <property type="entry name" value="Sig_transdc_resp-reg_C-effctor"/>
</dbReference>
<reference evidence="4 5" key="1">
    <citation type="submission" date="2016-12" db="EMBL/GenBank/DDBJ databases">
        <title>Diversity of luminous bacteria.</title>
        <authorList>
            <person name="Yoshizawa S."/>
            <person name="Kogure K."/>
        </authorList>
    </citation>
    <scope>NUCLEOTIDE SEQUENCE [LARGE SCALE GENOMIC DNA]</scope>
    <source>
        <strain evidence="4 5">ATCC 33715</strain>
    </source>
</reference>
<feature type="DNA-binding region" description="OmpR/PhoB-type" evidence="2">
    <location>
        <begin position="2"/>
        <end position="100"/>
    </location>
</feature>
<evidence type="ECO:0000256" key="2">
    <source>
        <dbReference type="PROSITE-ProRule" id="PRU01091"/>
    </source>
</evidence>
<dbReference type="GO" id="GO:0000160">
    <property type="term" value="P:phosphorelay signal transduction system"/>
    <property type="evidence" value="ECO:0007669"/>
    <property type="project" value="InterPro"/>
</dbReference>
<dbReference type="SUPFAM" id="SSF46894">
    <property type="entry name" value="C-terminal effector domain of the bipartite response regulators"/>
    <property type="match status" value="1"/>
</dbReference>
<dbReference type="CDD" id="cd00383">
    <property type="entry name" value="trans_reg_C"/>
    <property type="match status" value="1"/>
</dbReference>
<comment type="caution">
    <text evidence="4">The sequence shown here is derived from an EMBL/GenBank/DDBJ whole genome shotgun (WGS) entry which is preliminary data.</text>
</comment>
<dbReference type="Gene3D" id="1.10.10.10">
    <property type="entry name" value="Winged helix-like DNA-binding domain superfamily/Winged helix DNA-binding domain"/>
    <property type="match status" value="1"/>
</dbReference>
<evidence type="ECO:0000259" key="3">
    <source>
        <dbReference type="PROSITE" id="PS51755"/>
    </source>
</evidence>
<dbReference type="InterPro" id="IPR036388">
    <property type="entry name" value="WH-like_DNA-bd_sf"/>
</dbReference>
<dbReference type="Pfam" id="PF00486">
    <property type="entry name" value="Trans_reg_C"/>
    <property type="match status" value="1"/>
</dbReference>
<evidence type="ECO:0000313" key="4">
    <source>
        <dbReference type="EMBL" id="PQJ84872.1"/>
    </source>
</evidence>
<evidence type="ECO:0000256" key="1">
    <source>
        <dbReference type="ARBA" id="ARBA00023125"/>
    </source>
</evidence>
<dbReference type="OrthoDB" id="8430416at2"/>
<name>A0A2S7X3X6_9GAMM</name>
<protein>
    <submittedName>
        <fullName evidence="4">Transcriptional regulator</fullName>
    </submittedName>
</protein>
<evidence type="ECO:0000313" key="5">
    <source>
        <dbReference type="Proteomes" id="UP000239263"/>
    </source>
</evidence>
<dbReference type="AlphaFoldDB" id="A0A2S7X3X6"/>
<dbReference type="PROSITE" id="PS51755">
    <property type="entry name" value="OMPR_PHOB"/>
    <property type="match status" value="1"/>
</dbReference>
<dbReference type="GO" id="GO:0006355">
    <property type="term" value="P:regulation of DNA-templated transcription"/>
    <property type="evidence" value="ECO:0007669"/>
    <property type="project" value="InterPro"/>
</dbReference>
<dbReference type="EMBL" id="MSCO01000002">
    <property type="protein sequence ID" value="PQJ84872.1"/>
    <property type="molecule type" value="Genomic_DNA"/>
</dbReference>
<proteinExistence type="predicted"/>
<accession>A0A2S7X3X6</accession>
<gene>
    <name evidence="4" type="ORF">BTO22_15395</name>
</gene>
<dbReference type="Proteomes" id="UP000239263">
    <property type="component" value="Unassembled WGS sequence"/>
</dbReference>
<sequence length="375" mass="43665">MSNITKNHHFTLFLNEKKIITKGNKEITLNSVEINILYLLIQNPKTIFTKEEILDKAWSKEVNCYTSAVPQAISLLRKKMKPHGFDPIKTIKGRGYIAAESYHNEKRKKHLSPLLLLLFTVTSLISLDQMSLHLVDEKIQSFQFKQEMKNVIITSTSKKLDLSQIKTKNNVKYFINNQRDFIALSACNIQKNKCNRIYNKIYFKDKQKKLNIKKIFNDVNFDKKQKIPDNKLNSPISLSTEINLKSLFNDKYQGNLYINTDIIKINETNYNTKKVIFVKESGYSGGYSYISQSHVTVIKDKNIEKFSIENKDINDLASGRLQLGIVKNDDITYAYHSLFKKIGHNSYSYFYPISENIGYFFNDEMNISYIGYYHS</sequence>
<keyword evidence="1 2" id="KW-0238">DNA-binding</keyword>
<dbReference type="InterPro" id="IPR001867">
    <property type="entry name" value="OmpR/PhoB-type_DNA-bd"/>
</dbReference>
<dbReference type="GO" id="GO:0003677">
    <property type="term" value="F:DNA binding"/>
    <property type="evidence" value="ECO:0007669"/>
    <property type="project" value="UniProtKB-UniRule"/>
</dbReference>
<dbReference type="RefSeq" id="WP_105056254.1">
    <property type="nucleotide sequence ID" value="NZ_CAWNRT010000002.1"/>
</dbReference>
<feature type="domain" description="OmpR/PhoB-type" evidence="3">
    <location>
        <begin position="2"/>
        <end position="100"/>
    </location>
</feature>
<dbReference type="SMART" id="SM00862">
    <property type="entry name" value="Trans_reg_C"/>
    <property type="match status" value="1"/>
</dbReference>